<feature type="region of interest" description="Disordered" evidence="1">
    <location>
        <begin position="253"/>
        <end position="500"/>
    </location>
</feature>
<dbReference type="HOGENOM" id="CLU_451429_0_0_1"/>
<keyword evidence="3" id="KW-1185">Reference proteome</keyword>
<gene>
    <name evidence="2" type="ORF">M407DRAFT_5880</name>
</gene>
<dbReference type="Proteomes" id="UP000054248">
    <property type="component" value="Unassembled WGS sequence"/>
</dbReference>
<dbReference type="EMBL" id="KN822976">
    <property type="protein sequence ID" value="KIO30055.1"/>
    <property type="molecule type" value="Genomic_DNA"/>
</dbReference>
<protein>
    <submittedName>
        <fullName evidence="2">Uncharacterized protein</fullName>
    </submittedName>
</protein>
<reference evidence="3" key="2">
    <citation type="submission" date="2015-01" db="EMBL/GenBank/DDBJ databases">
        <title>Evolutionary Origins and Diversification of the Mycorrhizal Mutualists.</title>
        <authorList>
            <consortium name="DOE Joint Genome Institute"/>
            <consortium name="Mycorrhizal Genomics Consortium"/>
            <person name="Kohler A."/>
            <person name="Kuo A."/>
            <person name="Nagy L.G."/>
            <person name="Floudas D."/>
            <person name="Copeland A."/>
            <person name="Barry K.W."/>
            <person name="Cichocki N."/>
            <person name="Veneault-Fourrey C."/>
            <person name="LaButti K."/>
            <person name="Lindquist E.A."/>
            <person name="Lipzen A."/>
            <person name="Lundell T."/>
            <person name="Morin E."/>
            <person name="Murat C."/>
            <person name="Riley R."/>
            <person name="Ohm R."/>
            <person name="Sun H."/>
            <person name="Tunlid A."/>
            <person name="Henrissat B."/>
            <person name="Grigoriev I.V."/>
            <person name="Hibbett D.S."/>
            <person name="Martin F."/>
        </authorList>
    </citation>
    <scope>NUCLEOTIDE SEQUENCE [LARGE SCALE GENOMIC DNA]</scope>
    <source>
        <strain evidence="3">MUT 4182</strain>
    </source>
</reference>
<feature type="compositionally biased region" description="Acidic residues" evidence="1">
    <location>
        <begin position="324"/>
        <end position="334"/>
    </location>
</feature>
<feature type="compositionally biased region" description="Low complexity" evidence="1">
    <location>
        <begin position="86"/>
        <end position="97"/>
    </location>
</feature>
<dbReference type="AlphaFoldDB" id="A0A0C3QFA8"/>
<evidence type="ECO:0000313" key="2">
    <source>
        <dbReference type="EMBL" id="KIO30055.1"/>
    </source>
</evidence>
<feature type="compositionally biased region" description="Low complexity" evidence="1">
    <location>
        <begin position="310"/>
        <end position="319"/>
    </location>
</feature>
<accession>A0A0C3QFA8</accession>
<feature type="compositionally biased region" description="Basic and acidic residues" evidence="1">
    <location>
        <begin position="432"/>
        <end position="445"/>
    </location>
</feature>
<evidence type="ECO:0000256" key="1">
    <source>
        <dbReference type="SAM" id="MobiDB-lite"/>
    </source>
</evidence>
<organism evidence="2 3">
    <name type="scientific">Tulasnella calospora MUT 4182</name>
    <dbReference type="NCBI Taxonomy" id="1051891"/>
    <lineage>
        <taxon>Eukaryota</taxon>
        <taxon>Fungi</taxon>
        <taxon>Dikarya</taxon>
        <taxon>Basidiomycota</taxon>
        <taxon>Agaricomycotina</taxon>
        <taxon>Agaricomycetes</taxon>
        <taxon>Cantharellales</taxon>
        <taxon>Tulasnellaceae</taxon>
        <taxon>Tulasnella</taxon>
    </lineage>
</organism>
<evidence type="ECO:0000313" key="3">
    <source>
        <dbReference type="Proteomes" id="UP000054248"/>
    </source>
</evidence>
<feature type="compositionally biased region" description="Basic and acidic residues" evidence="1">
    <location>
        <begin position="348"/>
        <end position="357"/>
    </location>
</feature>
<feature type="compositionally biased region" description="Polar residues" evidence="1">
    <location>
        <begin position="488"/>
        <end position="500"/>
    </location>
</feature>
<reference evidence="2 3" key="1">
    <citation type="submission" date="2014-04" db="EMBL/GenBank/DDBJ databases">
        <authorList>
            <consortium name="DOE Joint Genome Institute"/>
            <person name="Kuo A."/>
            <person name="Girlanda M."/>
            <person name="Perotto S."/>
            <person name="Kohler A."/>
            <person name="Nagy L.G."/>
            <person name="Floudas D."/>
            <person name="Copeland A."/>
            <person name="Barry K.W."/>
            <person name="Cichocki N."/>
            <person name="Veneault-Fourrey C."/>
            <person name="LaButti K."/>
            <person name="Lindquist E.A."/>
            <person name="Lipzen A."/>
            <person name="Lundell T."/>
            <person name="Morin E."/>
            <person name="Murat C."/>
            <person name="Sun H."/>
            <person name="Tunlid A."/>
            <person name="Henrissat B."/>
            <person name="Grigoriev I.V."/>
            <person name="Hibbett D.S."/>
            <person name="Martin F."/>
            <person name="Nordberg H.P."/>
            <person name="Cantor M.N."/>
            <person name="Hua S.X."/>
        </authorList>
    </citation>
    <scope>NUCLEOTIDE SEQUENCE [LARGE SCALE GENOMIC DNA]</scope>
    <source>
        <strain evidence="2 3">MUT 4182</strain>
    </source>
</reference>
<name>A0A0C3QFA8_9AGAM</name>
<feature type="region of interest" description="Disordered" evidence="1">
    <location>
        <begin position="178"/>
        <end position="228"/>
    </location>
</feature>
<proteinExistence type="predicted"/>
<feature type="region of interest" description="Disordered" evidence="1">
    <location>
        <begin position="585"/>
        <end position="605"/>
    </location>
</feature>
<feature type="compositionally biased region" description="Polar residues" evidence="1">
    <location>
        <begin position="253"/>
        <end position="309"/>
    </location>
</feature>
<sequence>MSSAIDQHTQLKYPPRTMTRKGEQLTCLSQEGRNYVDQVVQAKCGGRYLELSGSIRHRLAVETGVSFAQIQNYLRNKHQSIRNAHSSPTAPLSASLPEVPAASQHPSLQSLPVKQPPEDARKIKELLLFDDIPETKLDRLRLVLHLTPDATESEAQDWAEPLELPESRVLAWFRYQRKSGASQSPTPSKYEEVDELSTPKTLVKHELSPEATGSDLRSNSRGVYSPMGMDMETDEEQQAEMQVSRLGLVGASSEQRLASPARTTSSPPINQLPTPTDSASTSPNPSDAGQTFVRQQQSILSPSSVTNSQAGLSAASGAARPELEDGEILIEGTDELAGPSSPPTVGSTRRDSAHSLGDRTGNSFPVLTPRAPPDVPFASPMQQSPSRGGAHSRHNSWDTNRPSHSRRLSLGESSRQQYLPPPSPYTGYGKGKAREVLEGADEPRQVLRFVEQHSLGPHRDRPRPPRLQTHPYRVQMPSSPSHRDRQPASASISDAMTPSTSRSMASLFTAGSSVSPPPRSADALGIVQAVTMAFKDMPVPSARMDVDSVIDGATSSKQENVRKIQEINSWALGAAKRLGVSLEDFASRGTMPPPPNPLSSPNFRK</sequence>
<dbReference type="OrthoDB" id="3252372at2759"/>
<feature type="region of interest" description="Disordered" evidence="1">
    <location>
        <begin position="81"/>
        <end position="116"/>
    </location>
</feature>